<protein>
    <submittedName>
        <fullName evidence="2">Uncharacterized protein</fullName>
    </submittedName>
</protein>
<evidence type="ECO:0000313" key="2">
    <source>
        <dbReference type="EMBL" id="CAA9549360.1"/>
    </source>
</evidence>
<dbReference type="EMBL" id="CADCWL010000029">
    <property type="protein sequence ID" value="CAA9549360.1"/>
    <property type="molecule type" value="Genomic_DNA"/>
</dbReference>
<feature type="compositionally biased region" description="Basic residues" evidence="1">
    <location>
        <begin position="82"/>
        <end position="94"/>
    </location>
</feature>
<dbReference type="AlphaFoldDB" id="A0A6J4UI05"/>
<feature type="region of interest" description="Disordered" evidence="1">
    <location>
        <begin position="70"/>
        <end position="120"/>
    </location>
</feature>
<gene>
    <name evidence="2" type="ORF">AVDCRST_MAG19-659</name>
</gene>
<name>A0A6J4UI05_9BACT</name>
<accession>A0A6J4UI05</accession>
<sequence length="201" mass="20976">MAVCSLAADPKARRVVIGVAAGSCPARWVPEAGGTRRRCMAWSAPVVGRRMGVGNSRRCGRSRVGIGSPPSAGAVWLGPRSGGRRRGRRARAPCRRGEDGGRDRKMGKKNPGSVADPGEEAAVCAARTPKASRTAGELLPRAGGDEAEIGTETDPALGQHDHRRPSFPGVVCVHRHRGDPVALSPRSAARCPSWAAPAGAW</sequence>
<organism evidence="2">
    <name type="scientific">uncultured Thermomicrobiales bacterium</name>
    <dbReference type="NCBI Taxonomy" id="1645740"/>
    <lineage>
        <taxon>Bacteria</taxon>
        <taxon>Pseudomonadati</taxon>
        <taxon>Thermomicrobiota</taxon>
        <taxon>Thermomicrobia</taxon>
        <taxon>Thermomicrobiales</taxon>
        <taxon>environmental samples</taxon>
    </lineage>
</organism>
<feature type="compositionally biased region" description="Basic and acidic residues" evidence="1">
    <location>
        <begin position="95"/>
        <end position="104"/>
    </location>
</feature>
<evidence type="ECO:0000256" key="1">
    <source>
        <dbReference type="SAM" id="MobiDB-lite"/>
    </source>
</evidence>
<proteinExistence type="predicted"/>
<feature type="region of interest" description="Disordered" evidence="1">
    <location>
        <begin position="144"/>
        <end position="164"/>
    </location>
</feature>
<reference evidence="2" key="1">
    <citation type="submission" date="2020-02" db="EMBL/GenBank/DDBJ databases">
        <authorList>
            <person name="Meier V. D."/>
        </authorList>
    </citation>
    <scope>NUCLEOTIDE SEQUENCE</scope>
    <source>
        <strain evidence="2">AVDCRST_MAG19</strain>
    </source>
</reference>